<reference evidence="2" key="2">
    <citation type="journal article" date="2015" name="Data Brief">
        <title>Shoot transcriptome of the giant reed, Arundo donax.</title>
        <authorList>
            <person name="Barrero R.A."/>
            <person name="Guerrero F.D."/>
            <person name="Moolhuijzen P."/>
            <person name="Goolsby J.A."/>
            <person name="Tidwell J."/>
            <person name="Bellgard S.E."/>
            <person name="Bellgard M.I."/>
        </authorList>
    </citation>
    <scope>NUCLEOTIDE SEQUENCE</scope>
    <source>
        <tissue evidence="2">Shoot tissue taken approximately 20 cm above the soil surface</tissue>
    </source>
</reference>
<reference evidence="2" key="1">
    <citation type="submission" date="2014-09" db="EMBL/GenBank/DDBJ databases">
        <authorList>
            <person name="Magalhaes I.L.F."/>
            <person name="Oliveira U."/>
            <person name="Santos F.R."/>
            <person name="Vidigal T.H.D.A."/>
            <person name="Brescovit A.D."/>
            <person name="Santos A.J."/>
        </authorList>
    </citation>
    <scope>NUCLEOTIDE SEQUENCE</scope>
    <source>
        <tissue evidence="2">Shoot tissue taken approximately 20 cm above the soil surface</tissue>
    </source>
</reference>
<proteinExistence type="predicted"/>
<feature type="region of interest" description="Disordered" evidence="1">
    <location>
        <begin position="83"/>
        <end position="131"/>
    </location>
</feature>
<organism evidence="2">
    <name type="scientific">Arundo donax</name>
    <name type="common">Giant reed</name>
    <name type="synonym">Donax arundinaceus</name>
    <dbReference type="NCBI Taxonomy" id="35708"/>
    <lineage>
        <taxon>Eukaryota</taxon>
        <taxon>Viridiplantae</taxon>
        <taxon>Streptophyta</taxon>
        <taxon>Embryophyta</taxon>
        <taxon>Tracheophyta</taxon>
        <taxon>Spermatophyta</taxon>
        <taxon>Magnoliopsida</taxon>
        <taxon>Liliopsida</taxon>
        <taxon>Poales</taxon>
        <taxon>Poaceae</taxon>
        <taxon>PACMAD clade</taxon>
        <taxon>Arundinoideae</taxon>
        <taxon>Arundineae</taxon>
        <taxon>Arundo</taxon>
    </lineage>
</organism>
<sequence length="131" mass="14147">MKARSGAGAAAAAAAAARPCSAAASAWWSRSRGKWKGKNSFLMQNWSLRKKPPAPAWPARREKAKAVRRKCWSVVRARQLRQTKRARGTCRGGSRARMPATRSSGRSEKRALLGIGSPPPPAAGRRTISTL</sequence>
<protein>
    <submittedName>
        <fullName evidence="2">Uncharacterized protein</fullName>
    </submittedName>
</protein>
<evidence type="ECO:0000256" key="1">
    <source>
        <dbReference type="SAM" id="MobiDB-lite"/>
    </source>
</evidence>
<evidence type="ECO:0000313" key="2">
    <source>
        <dbReference type="EMBL" id="JAE15201.1"/>
    </source>
</evidence>
<name>A0A0A9FY18_ARUDO</name>
<dbReference type="EMBL" id="GBRH01182695">
    <property type="protein sequence ID" value="JAE15201.1"/>
    <property type="molecule type" value="Transcribed_RNA"/>
</dbReference>
<accession>A0A0A9FY18</accession>
<dbReference type="AlphaFoldDB" id="A0A0A9FY18"/>